<feature type="transmembrane region" description="Helical" evidence="12">
    <location>
        <begin position="45"/>
        <end position="63"/>
    </location>
</feature>
<dbReference type="SMART" id="SM01021">
    <property type="entry name" value="Bac_rhodopsin"/>
    <property type="match status" value="1"/>
</dbReference>
<dbReference type="Gene3D" id="1.20.1070.10">
    <property type="entry name" value="Rhodopsin 7-helix transmembrane proteins"/>
    <property type="match status" value="1"/>
</dbReference>
<accession>A0A7S0QVT0</accession>
<dbReference type="Pfam" id="PF01036">
    <property type="entry name" value="Bac_rhodopsin"/>
    <property type="match status" value="1"/>
</dbReference>
<keyword evidence="10" id="KW-0675">Receptor</keyword>
<keyword evidence="7 12" id="KW-1133">Transmembrane helix</keyword>
<dbReference type="PANTHER" id="PTHR28286">
    <property type="match status" value="1"/>
</dbReference>
<evidence type="ECO:0000256" key="7">
    <source>
        <dbReference type="ARBA" id="ARBA00022989"/>
    </source>
</evidence>
<evidence type="ECO:0000256" key="2">
    <source>
        <dbReference type="ARBA" id="ARBA00008130"/>
    </source>
</evidence>
<dbReference type="GO" id="GO:0005886">
    <property type="term" value="C:plasma membrane"/>
    <property type="evidence" value="ECO:0007669"/>
    <property type="project" value="TreeGrafter"/>
</dbReference>
<gene>
    <name evidence="13" type="ORF">POBO1169_LOCUS2276</name>
</gene>
<protein>
    <submittedName>
        <fullName evidence="13">Uncharacterized protein</fullName>
    </submittedName>
</protein>
<feature type="region of interest" description="Disordered" evidence="11">
    <location>
        <begin position="309"/>
        <end position="331"/>
    </location>
</feature>
<keyword evidence="9 12" id="KW-0472">Membrane</keyword>
<keyword evidence="4" id="KW-0716">Sensory transduction</keyword>
<dbReference type="GO" id="GO:0007602">
    <property type="term" value="P:phototransduction"/>
    <property type="evidence" value="ECO:0007669"/>
    <property type="project" value="UniProtKB-KW"/>
</dbReference>
<evidence type="ECO:0000256" key="8">
    <source>
        <dbReference type="ARBA" id="ARBA00022991"/>
    </source>
</evidence>
<keyword evidence="5 12" id="KW-0812">Transmembrane</keyword>
<dbReference type="SUPFAM" id="SSF81321">
    <property type="entry name" value="Family A G protein-coupled receptor-like"/>
    <property type="match status" value="1"/>
</dbReference>
<keyword evidence="3" id="KW-0600">Photoreceptor protein</keyword>
<feature type="transmembrane region" description="Helical" evidence="12">
    <location>
        <begin position="194"/>
        <end position="212"/>
    </location>
</feature>
<evidence type="ECO:0000313" key="13">
    <source>
        <dbReference type="EMBL" id="CAD8652020.1"/>
    </source>
</evidence>
<feature type="transmembrane region" description="Helical" evidence="12">
    <location>
        <begin position="100"/>
        <end position="120"/>
    </location>
</feature>
<evidence type="ECO:0000256" key="10">
    <source>
        <dbReference type="ARBA" id="ARBA00023170"/>
    </source>
</evidence>
<proteinExistence type="inferred from homology"/>
<dbReference type="EMBL" id="HBFA01004507">
    <property type="protein sequence ID" value="CAD8652020.1"/>
    <property type="molecule type" value="Transcribed_RNA"/>
</dbReference>
<comment type="similarity">
    <text evidence="2">Belongs to the archaeal/bacterial/fungal opsin family.</text>
</comment>
<dbReference type="AlphaFoldDB" id="A0A7S0QVT0"/>
<dbReference type="PANTHER" id="PTHR28286:SF2">
    <property type="entry name" value="BACTERIORHODOPSIN _OPSIN, NOPA (EUROFUNG)"/>
    <property type="match status" value="1"/>
</dbReference>
<evidence type="ECO:0000256" key="9">
    <source>
        <dbReference type="ARBA" id="ARBA00023136"/>
    </source>
</evidence>
<evidence type="ECO:0000256" key="3">
    <source>
        <dbReference type="ARBA" id="ARBA00022543"/>
    </source>
</evidence>
<evidence type="ECO:0000256" key="1">
    <source>
        <dbReference type="ARBA" id="ARBA00004141"/>
    </source>
</evidence>
<feature type="transmembrane region" description="Helical" evidence="12">
    <location>
        <begin position="156"/>
        <end position="174"/>
    </location>
</feature>
<dbReference type="GO" id="GO:0009881">
    <property type="term" value="F:photoreceptor activity"/>
    <property type="evidence" value="ECO:0007669"/>
    <property type="project" value="UniProtKB-KW"/>
</dbReference>
<keyword evidence="8" id="KW-0157">Chromophore</keyword>
<evidence type="ECO:0000256" key="4">
    <source>
        <dbReference type="ARBA" id="ARBA00022606"/>
    </source>
</evidence>
<feature type="transmembrane region" description="Helical" evidence="12">
    <location>
        <begin position="12"/>
        <end position="33"/>
    </location>
</feature>
<organism evidence="13">
    <name type="scientific">Pyramimonas obovata</name>
    <dbReference type="NCBI Taxonomy" id="1411642"/>
    <lineage>
        <taxon>Eukaryota</taxon>
        <taxon>Viridiplantae</taxon>
        <taxon>Chlorophyta</taxon>
        <taxon>Pyramimonadophyceae</taxon>
        <taxon>Pyramimonadales</taxon>
        <taxon>Pyramimonadaceae</taxon>
        <taxon>Pyramimonas</taxon>
        <taxon>Pyramimonas incertae sedis</taxon>
    </lineage>
</organism>
<evidence type="ECO:0000256" key="6">
    <source>
        <dbReference type="ARBA" id="ARBA00022925"/>
    </source>
</evidence>
<comment type="subcellular location">
    <subcellularLocation>
        <location evidence="1">Membrane</location>
        <topology evidence="1">Multi-pass membrane protein</topology>
    </subcellularLocation>
</comment>
<sequence length="572" mass="63409">MGVEEVSDTESLIVDISQWIAMVISFVSLFWYGDQYRKKQCGWEIIYVAGIESILYVLLLGWGDLSPFLWKLDKQCHGKEDVDCWGTDKSDIMHVPVARYFGWLLTCPVIIIALSNLTGLKDDYNWRTMKVLSADQGLIMMGATTALTGSESSVKYVLFAIALCFGSLTFYTALEIYVESHANVPPVAKKTVTILAYMYFFSWGSYPVYFLLGPEGFGHINPAWSDVCHAVTDLFSKNLWGIYSWYLRVQVREYHRKKWFEEQERLKQGEKEFEVAKERRPEMTTDAVAAIFTSAAQDEEDVDPAYAEYRRQRRRNRGRSLSEPDPQGMIGGLLGLVDNRNSAEKEAAEMKALKQQQKMQMAAGGMTSVNPLGGGMGMNMGMNMGMGNPMGAGMDTSNPIFQQMTVAVADHMGFQQGQFFVAKMEQEMGAVVQACRSKQELLQTLQFAQQSGRPTDMVLAIDGLLTPSDAISLHQQFKTVVVQFGTAMAPQQSFGEGYLQTPGPGQMFNSGDLYLIANKVRTRNLASQQTVPGLAGAGASMPMQPPPAGTNASVDVLLAEMNALKAYLNNGN</sequence>
<evidence type="ECO:0000256" key="11">
    <source>
        <dbReference type="SAM" id="MobiDB-lite"/>
    </source>
</evidence>
<reference evidence="13" key="1">
    <citation type="submission" date="2021-01" db="EMBL/GenBank/DDBJ databases">
        <authorList>
            <person name="Corre E."/>
            <person name="Pelletier E."/>
            <person name="Niang G."/>
            <person name="Scheremetjew M."/>
            <person name="Finn R."/>
            <person name="Kale V."/>
            <person name="Holt S."/>
            <person name="Cochrane G."/>
            <person name="Meng A."/>
            <person name="Brown T."/>
            <person name="Cohen L."/>
        </authorList>
    </citation>
    <scope>NUCLEOTIDE SEQUENCE</scope>
    <source>
        <strain evidence="13">CCMP722</strain>
    </source>
</reference>
<dbReference type="InterPro" id="IPR001425">
    <property type="entry name" value="Arc/bac/fun_rhodopsins"/>
</dbReference>
<evidence type="ECO:0000256" key="12">
    <source>
        <dbReference type="SAM" id="Phobius"/>
    </source>
</evidence>
<evidence type="ECO:0000256" key="5">
    <source>
        <dbReference type="ARBA" id="ARBA00022692"/>
    </source>
</evidence>
<name>A0A7S0QVT0_9CHLO</name>
<keyword evidence="6" id="KW-0681">Retinal protein</keyword>